<name>A0A7S0EIS2_9CRYP</name>
<evidence type="ECO:0000256" key="1">
    <source>
        <dbReference type="SAM" id="Phobius"/>
    </source>
</evidence>
<reference evidence="2" key="1">
    <citation type="submission" date="2021-01" db="EMBL/GenBank/DDBJ databases">
        <authorList>
            <person name="Corre E."/>
            <person name="Pelletier E."/>
            <person name="Niang G."/>
            <person name="Scheremetjew M."/>
            <person name="Finn R."/>
            <person name="Kale V."/>
            <person name="Holt S."/>
            <person name="Cochrane G."/>
            <person name="Meng A."/>
            <person name="Brown T."/>
            <person name="Cohen L."/>
        </authorList>
    </citation>
    <scope>NUCLEOTIDE SEQUENCE</scope>
    <source>
        <strain evidence="2">CCMP325</strain>
    </source>
</reference>
<keyword evidence="1" id="KW-0812">Transmembrane</keyword>
<gene>
    <name evidence="2" type="ORF">HPHI1048_LOCUS11685</name>
</gene>
<accession>A0A7S0EIS2</accession>
<keyword evidence="1" id="KW-1133">Transmembrane helix</keyword>
<keyword evidence="1" id="KW-0472">Membrane</keyword>
<dbReference type="EMBL" id="HBEO01017191">
    <property type="protein sequence ID" value="CAD8486365.1"/>
    <property type="molecule type" value="Transcribed_RNA"/>
</dbReference>
<proteinExistence type="predicted"/>
<sequence length="196" mass="22084">MELLAHPTHQCSPPQSVDANVTSAAEDLPNFNTVSSGLFSTFLLFVEDWNGLVHIADKSGSPIKIAIVSGYFMMGYVIMGIGLCNLLTNLVVEFMQVWQAEDVKARKKALLNKFKGAAHVIMAKNRLRRMMSFIKEEKKQPHSASPAAPAQLERFETSREMLQQARDLVSEQLEYMVAPVDGSWRTRLWMHSKEDD</sequence>
<dbReference type="AlphaFoldDB" id="A0A7S0EIS2"/>
<feature type="transmembrane region" description="Helical" evidence="1">
    <location>
        <begin position="65"/>
        <end position="87"/>
    </location>
</feature>
<protein>
    <submittedName>
        <fullName evidence="2">Uncharacterized protein</fullName>
    </submittedName>
</protein>
<organism evidence="2">
    <name type="scientific">Hanusia phi</name>
    <dbReference type="NCBI Taxonomy" id="3032"/>
    <lineage>
        <taxon>Eukaryota</taxon>
        <taxon>Cryptophyceae</taxon>
        <taxon>Pyrenomonadales</taxon>
        <taxon>Geminigeraceae</taxon>
        <taxon>Hanusia</taxon>
    </lineage>
</organism>
<evidence type="ECO:0000313" key="2">
    <source>
        <dbReference type="EMBL" id="CAD8486365.1"/>
    </source>
</evidence>